<proteinExistence type="predicted"/>
<reference evidence="3" key="1">
    <citation type="submission" date="2015-07" db="EMBL/GenBank/DDBJ databases">
        <authorList>
            <person name="Rodrigo-Torres Lidia"/>
            <person name="Arahal R.David."/>
        </authorList>
    </citation>
    <scope>NUCLEOTIDE SEQUENCE [LARGE SCALE GENOMIC DNA]</scope>
    <source>
        <strain evidence="3">CECT 5112</strain>
    </source>
</reference>
<evidence type="ECO:0000313" key="3">
    <source>
        <dbReference type="Proteomes" id="UP000053235"/>
    </source>
</evidence>
<dbReference type="Proteomes" id="UP000053235">
    <property type="component" value="Unassembled WGS sequence"/>
</dbReference>
<gene>
    <name evidence="2" type="ORF">LAX5112_01343</name>
</gene>
<accession>A0A0M6ZYF1</accession>
<protein>
    <submittedName>
        <fullName evidence="2">Uncharacterized protein</fullName>
    </submittedName>
</protein>
<dbReference type="AlphaFoldDB" id="A0A0M6ZYF1"/>
<keyword evidence="3" id="KW-1185">Reference proteome</keyword>
<dbReference type="Gene3D" id="1.20.5.340">
    <property type="match status" value="1"/>
</dbReference>
<evidence type="ECO:0000256" key="1">
    <source>
        <dbReference type="SAM" id="MobiDB-lite"/>
    </source>
</evidence>
<feature type="region of interest" description="Disordered" evidence="1">
    <location>
        <begin position="70"/>
        <end position="90"/>
    </location>
</feature>
<organism evidence="2 3">
    <name type="scientific">Roseibium alexandrii</name>
    <dbReference type="NCBI Taxonomy" id="388408"/>
    <lineage>
        <taxon>Bacteria</taxon>
        <taxon>Pseudomonadati</taxon>
        <taxon>Pseudomonadota</taxon>
        <taxon>Alphaproteobacteria</taxon>
        <taxon>Hyphomicrobiales</taxon>
        <taxon>Stappiaceae</taxon>
        <taxon>Roseibium</taxon>
    </lineage>
</organism>
<dbReference type="EMBL" id="CXWD01000004">
    <property type="protein sequence ID" value="CTQ67347.1"/>
    <property type="molecule type" value="Genomic_DNA"/>
</dbReference>
<dbReference type="OrthoDB" id="8338502at2"/>
<dbReference type="RefSeq" id="WP_055671158.1">
    <property type="nucleotide sequence ID" value="NZ_CXWD01000004.1"/>
</dbReference>
<name>A0A0M6ZYF1_9HYPH</name>
<sequence>MSDAETTQKAQIQSDTKHVYFYLPRISENESDVPDNIDLGAIFRLGGYCELEEKANGIEEDTEHYYPKKHIEDEGGAGSEDVYEKAAGPSPQSSHGILLACDGRMLVKAGEKYYMQTGDQNIDVEGDYELETTGKIDLSAEGTVKIESGTNQSITLDAGSETGTIYIQGKEQQTKILGHSYELITENSYEVVHANRYEFFAGGKVEMVTGGCLEMNLAAICSISLSAALEMNLLINIEIATIEVFFKKVEFDIAEMKVVVPATKAEITELETHMTALGTRISDVQADVTPLQTKTSEIEVAARELKTDLGEFKMSTTNAMVAMSNMIVNM</sequence>
<evidence type="ECO:0000313" key="2">
    <source>
        <dbReference type="EMBL" id="CTQ67347.1"/>
    </source>
</evidence>